<dbReference type="EMBL" id="RDSM01000003">
    <property type="protein sequence ID" value="RXH54660.1"/>
    <property type="molecule type" value="Genomic_DNA"/>
</dbReference>
<dbReference type="GO" id="GO:0000166">
    <property type="term" value="F:nucleotide binding"/>
    <property type="evidence" value="ECO:0007669"/>
    <property type="project" value="InterPro"/>
</dbReference>
<dbReference type="Pfam" id="PF01408">
    <property type="entry name" value="GFO_IDH_MocA"/>
    <property type="match status" value="1"/>
</dbReference>
<keyword evidence="4" id="KW-1185">Reference proteome</keyword>
<dbReference type="PANTHER" id="PTHR43377:SF1">
    <property type="entry name" value="BILIVERDIN REDUCTASE A"/>
    <property type="match status" value="1"/>
</dbReference>
<feature type="domain" description="Gfo/Idh/MocA-like oxidoreductase N-terminal" evidence="1">
    <location>
        <begin position="1"/>
        <end position="129"/>
    </location>
</feature>
<dbReference type="SUPFAM" id="SSF55347">
    <property type="entry name" value="Glyceraldehyde-3-phosphate dehydrogenase-like, C-terminal domain"/>
    <property type="match status" value="1"/>
</dbReference>
<accession>A0A4Q0SXF1</accession>
<gene>
    <name evidence="3" type="ORF">GRAN_3764</name>
</gene>
<proteinExistence type="predicted"/>
<sequence length="327" mass="35971">MKIGVIGSGFMGGVHVAAIERIQGLTLTSVASRTRPSADAPARGNLKHLKSTPLPDHVQWYGDWREMLSDAELDAVDICLPTPMHRQVALRAFELGKHVLCEKPMALTTEDCDVMMEAATKSGRTFMIGQVLRFMFPYRYASTFVEQVGRSNITICTLSRRTGYPQWSEWLSREELCGGAIVDLLSHDIDQALVLFGMPESVSAVSEGEIDTMRGTLRYADGLAVTIEGGWLAPDVPFSHGFELASGETSLSFKDDKLQRTTAGKEEQIEVAEEDAYLDEIAYFADCCAKQVPPERCMPSESAEALRIANLLRASREQNGKGLSCAR</sequence>
<evidence type="ECO:0000313" key="3">
    <source>
        <dbReference type="EMBL" id="RXH54660.1"/>
    </source>
</evidence>
<dbReference type="Proteomes" id="UP000289437">
    <property type="component" value="Unassembled WGS sequence"/>
</dbReference>
<evidence type="ECO:0000259" key="2">
    <source>
        <dbReference type="Pfam" id="PF22725"/>
    </source>
</evidence>
<evidence type="ECO:0000313" key="4">
    <source>
        <dbReference type="Proteomes" id="UP000289437"/>
    </source>
</evidence>
<protein>
    <submittedName>
        <fullName evidence="3">Oxidoreductase</fullName>
    </submittedName>
</protein>
<dbReference type="SUPFAM" id="SSF51735">
    <property type="entry name" value="NAD(P)-binding Rossmann-fold domains"/>
    <property type="match status" value="1"/>
</dbReference>
<dbReference type="Gene3D" id="3.40.50.720">
    <property type="entry name" value="NAD(P)-binding Rossmann-like Domain"/>
    <property type="match status" value="1"/>
</dbReference>
<dbReference type="Gene3D" id="3.30.360.10">
    <property type="entry name" value="Dihydrodipicolinate Reductase, domain 2"/>
    <property type="match status" value="1"/>
</dbReference>
<feature type="domain" description="GFO/IDH/MocA-like oxidoreductase" evidence="2">
    <location>
        <begin position="158"/>
        <end position="235"/>
    </location>
</feature>
<dbReference type="PANTHER" id="PTHR43377">
    <property type="entry name" value="BILIVERDIN REDUCTASE A"/>
    <property type="match status" value="1"/>
</dbReference>
<comment type="caution">
    <text evidence="3">The sequence shown here is derived from an EMBL/GenBank/DDBJ whole genome shotgun (WGS) entry which is preliminary data.</text>
</comment>
<name>A0A4Q0SXF1_9BACT</name>
<dbReference type="InterPro" id="IPR000683">
    <property type="entry name" value="Gfo/Idh/MocA-like_OxRdtase_N"/>
</dbReference>
<reference evidence="4" key="2">
    <citation type="submission" date="2019-02" db="EMBL/GenBank/DDBJ databases">
        <title>Granulicella sibirica sp. nov., a psychrotolerant acidobacterium isolated from an organic soil layer in forested tundra, West Siberia.</title>
        <authorList>
            <person name="Oshkin I.Y."/>
            <person name="Kulichevskaya I.S."/>
            <person name="Rijpstra W.I.C."/>
            <person name="Sinninghe Damste J.S."/>
            <person name="Rakitin A.L."/>
            <person name="Ravin N.V."/>
            <person name="Dedysh S.N."/>
        </authorList>
    </citation>
    <scope>NUCLEOTIDE SEQUENCE [LARGE SCALE GENOMIC DNA]</scope>
    <source>
        <strain evidence="4">AF10</strain>
    </source>
</reference>
<dbReference type="OrthoDB" id="9815825at2"/>
<dbReference type="AlphaFoldDB" id="A0A4Q0SXF1"/>
<dbReference type="RefSeq" id="WP_161571027.1">
    <property type="nucleotide sequence ID" value="NZ_RDSM01000003.1"/>
</dbReference>
<dbReference type="InterPro" id="IPR036291">
    <property type="entry name" value="NAD(P)-bd_dom_sf"/>
</dbReference>
<dbReference type="InterPro" id="IPR055170">
    <property type="entry name" value="GFO_IDH_MocA-like_dom"/>
</dbReference>
<evidence type="ECO:0000259" key="1">
    <source>
        <dbReference type="Pfam" id="PF01408"/>
    </source>
</evidence>
<dbReference type="InterPro" id="IPR051450">
    <property type="entry name" value="Gfo/Idh/MocA_Oxidoreductases"/>
</dbReference>
<dbReference type="Pfam" id="PF22725">
    <property type="entry name" value="GFO_IDH_MocA_C3"/>
    <property type="match status" value="1"/>
</dbReference>
<reference evidence="3 4" key="1">
    <citation type="submission" date="2018-11" db="EMBL/GenBank/DDBJ databases">
        <authorList>
            <person name="Mardanov A.V."/>
            <person name="Ravin N.V."/>
            <person name="Dedysh S.N."/>
        </authorList>
    </citation>
    <scope>NUCLEOTIDE SEQUENCE [LARGE SCALE GENOMIC DNA]</scope>
    <source>
        <strain evidence="3 4">AF10</strain>
    </source>
</reference>
<organism evidence="3 4">
    <name type="scientific">Granulicella sibirica</name>
    <dbReference type="NCBI Taxonomy" id="2479048"/>
    <lineage>
        <taxon>Bacteria</taxon>
        <taxon>Pseudomonadati</taxon>
        <taxon>Acidobacteriota</taxon>
        <taxon>Terriglobia</taxon>
        <taxon>Terriglobales</taxon>
        <taxon>Acidobacteriaceae</taxon>
        <taxon>Granulicella</taxon>
    </lineage>
</organism>